<dbReference type="Gene3D" id="1.10.10.60">
    <property type="entry name" value="Homeodomain-like"/>
    <property type="match status" value="2"/>
</dbReference>
<dbReference type="FunFam" id="1.10.10.60:FF:000132">
    <property type="entry name" value="AraC family transcriptional regulator"/>
    <property type="match status" value="1"/>
</dbReference>
<dbReference type="GO" id="GO:0003700">
    <property type="term" value="F:DNA-binding transcription factor activity"/>
    <property type="evidence" value="ECO:0007669"/>
    <property type="project" value="InterPro"/>
</dbReference>
<dbReference type="InterPro" id="IPR011051">
    <property type="entry name" value="RmlC_Cupin_sf"/>
</dbReference>
<dbReference type="InterPro" id="IPR014710">
    <property type="entry name" value="RmlC-like_jellyroll"/>
</dbReference>
<dbReference type="GO" id="GO:0043565">
    <property type="term" value="F:sequence-specific DNA binding"/>
    <property type="evidence" value="ECO:0007669"/>
    <property type="project" value="InterPro"/>
</dbReference>
<name>A0A5J6N402_9PROT</name>
<dbReference type="PROSITE" id="PS01124">
    <property type="entry name" value="HTH_ARAC_FAMILY_2"/>
    <property type="match status" value="1"/>
</dbReference>
<keyword evidence="4" id="KW-0010">Activator</keyword>
<dbReference type="InterPro" id="IPR020449">
    <property type="entry name" value="Tscrpt_reg_AraC-type_HTH"/>
</dbReference>
<dbReference type="PRINTS" id="PR00032">
    <property type="entry name" value="HTHARAC"/>
</dbReference>
<dbReference type="PANTHER" id="PTHR11019">
    <property type="entry name" value="HTH-TYPE TRANSCRIPTIONAL REGULATOR NIMR"/>
    <property type="match status" value="1"/>
</dbReference>
<evidence type="ECO:0000256" key="4">
    <source>
        <dbReference type="ARBA" id="ARBA00023159"/>
    </source>
</evidence>
<dbReference type="Gene3D" id="2.60.120.10">
    <property type="entry name" value="Jelly Rolls"/>
    <property type="match status" value="1"/>
</dbReference>
<keyword evidence="1" id="KW-0678">Repressor</keyword>
<evidence type="ECO:0000256" key="3">
    <source>
        <dbReference type="ARBA" id="ARBA00023125"/>
    </source>
</evidence>
<evidence type="ECO:0000313" key="8">
    <source>
        <dbReference type="Proteomes" id="UP000325797"/>
    </source>
</evidence>
<keyword evidence="3" id="KW-0238">DNA-binding</keyword>
<dbReference type="KEGG" id="hadh:FRZ61_44900"/>
<proteinExistence type="predicted"/>
<dbReference type="CDD" id="cd06124">
    <property type="entry name" value="cupin_NimR-like_N"/>
    <property type="match status" value="1"/>
</dbReference>
<dbReference type="InterPro" id="IPR018060">
    <property type="entry name" value="HTH_AraC"/>
</dbReference>
<organism evidence="7 8">
    <name type="scientific">Hypericibacter adhaerens</name>
    <dbReference type="NCBI Taxonomy" id="2602016"/>
    <lineage>
        <taxon>Bacteria</taxon>
        <taxon>Pseudomonadati</taxon>
        <taxon>Pseudomonadota</taxon>
        <taxon>Alphaproteobacteria</taxon>
        <taxon>Rhodospirillales</taxon>
        <taxon>Dongiaceae</taxon>
        <taxon>Hypericibacter</taxon>
    </lineage>
</organism>
<evidence type="ECO:0000256" key="1">
    <source>
        <dbReference type="ARBA" id="ARBA00022491"/>
    </source>
</evidence>
<dbReference type="EMBL" id="CP042582">
    <property type="protein sequence ID" value="QEX24549.1"/>
    <property type="molecule type" value="Genomic_DNA"/>
</dbReference>
<feature type="domain" description="HTH araC/xylS-type" evidence="6">
    <location>
        <begin position="166"/>
        <end position="266"/>
    </location>
</feature>
<dbReference type="Proteomes" id="UP000325797">
    <property type="component" value="Chromosome"/>
</dbReference>
<accession>A0A5J6N402</accession>
<dbReference type="Pfam" id="PF02311">
    <property type="entry name" value="AraC_binding"/>
    <property type="match status" value="1"/>
</dbReference>
<keyword evidence="8" id="KW-1185">Reference proteome</keyword>
<keyword evidence="5" id="KW-0804">Transcription</keyword>
<dbReference type="Pfam" id="PF12833">
    <property type="entry name" value="HTH_18"/>
    <property type="match status" value="1"/>
</dbReference>
<sequence>MSKIVENQPKRGLLADPESLAALPRAVVAWQASYRPGEALPAHRHRRAQLVYAAEGMMRVTTPDGSWLVPPQRAVWVPPGTDHSIRMSSAVSMRTLYIDGEKARRMPSRCCVLSVSPLLRELILRAMELPTLYEIEGPQGRLMRVILDEIRTLPSLPLHLPTPGERRLVQLCRALLRDPGDRRGIEEWGRDIGASGRTLARLFRRETGMSFGAWRQQARLIEALARLGAGEPVTHVALDLGYESPSAFTAMFRRALGVTPSRYFDAPPSRVEGRARTRISPPA</sequence>
<keyword evidence="2" id="KW-0805">Transcription regulation</keyword>
<dbReference type="SUPFAM" id="SSF51182">
    <property type="entry name" value="RmlC-like cupins"/>
    <property type="match status" value="1"/>
</dbReference>
<dbReference type="InterPro" id="IPR009057">
    <property type="entry name" value="Homeodomain-like_sf"/>
</dbReference>
<evidence type="ECO:0000259" key="6">
    <source>
        <dbReference type="PROSITE" id="PS01124"/>
    </source>
</evidence>
<dbReference type="SUPFAM" id="SSF46689">
    <property type="entry name" value="Homeodomain-like"/>
    <property type="match status" value="1"/>
</dbReference>
<protein>
    <submittedName>
        <fullName evidence="7">Transcriptional regulator</fullName>
    </submittedName>
</protein>
<dbReference type="RefSeq" id="WP_151119816.1">
    <property type="nucleotide sequence ID" value="NZ_CP042582.1"/>
</dbReference>
<dbReference type="AlphaFoldDB" id="A0A5J6N402"/>
<evidence type="ECO:0000256" key="5">
    <source>
        <dbReference type="ARBA" id="ARBA00023163"/>
    </source>
</evidence>
<reference evidence="7 8" key="1">
    <citation type="submission" date="2019-08" db="EMBL/GenBank/DDBJ databases">
        <title>Hyperibacter terrae gen. nov., sp. nov. and Hyperibacter viscosus sp. nov., two new members in the family Rhodospirillaceae isolated from the rhizosphere of Hypericum perforatum.</title>
        <authorList>
            <person name="Noviana Z."/>
        </authorList>
    </citation>
    <scope>NUCLEOTIDE SEQUENCE [LARGE SCALE GENOMIC DNA]</scope>
    <source>
        <strain evidence="7 8">R5959</strain>
    </source>
</reference>
<dbReference type="SMART" id="SM00342">
    <property type="entry name" value="HTH_ARAC"/>
    <property type="match status" value="1"/>
</dbReference>
<dbReference type="OrthoDB" id="9804543at2"/>
<dbReference type="PANTHER" id="PTHR11019:SF159">
    <property type="entry name" value="TRANSCRIPTIONAL REGULATOR-RELATED"/>
    <property type="match status" value="1"/>
</dbReference>
<evidence type="ECO:0000313" key="7">
    <source>
        <dbReference type="EMBL" id="QEX24549.1"/>
    </source>
</evidence>
<gene>
    <name evidence="7" type="ORF">FRZ61_44900</name>
</gene>
<evidence type="ECO:0000256" key="2">
    <source>
        <dbReference type="ARBA" id="ARBA00023015"/>
    </source>
</evidence>
<dbReference type="InterPro" id="IPR003313">
    <property type="entry name" value="AraC-bd"/>
</dbReference>